<organism evidence="2 3">
    <name type="scientific">Streptomyces eurocidicus</name>
    <name type="common">Streptoverticillium eurocidicus</name>
    <dbReference type="NCBI Taxonomy" id="66423"/>
    <lineage>
        <taxon>Bacteria</taxon>
        <taxon>Bacillati</taxon>
        <taxon>Actinomycetota</taxon>
        <taxon>Actinomycetes</taxon>
        <taxon>Kitasatosporales</taxon>
        <taxon>Streptomycetaceae</taxon>
        <taxon>Streptomyces</taxon>
    </lineage>
</organism>
<keyword evidence="1" id="KW-1133">Transmembrane helix</keyword>
<dbReference type="EMBL" id="JACHJF010000011">
    <property type="protein sequence ID" value="MBB5120290.1"/>
    <property type="molecule type" value="Genomic_DNA"/>
</dbReference>
<keyword evidence="1" id="KW-0472">Membrane</keyword>
<feature type="transmembrane region" description="Helical" evidence="1">
    <location>
        <begin position="54"/>
        <end position="74"/>
    </location>
</feature>
<reference evidence="2 3" key="1">
    <citation type="submission" date="2020-08" db="EMBL/GenBank/DDBJ databases">
        <title>Genomic Encyclopedia of Type Strains, Phase III (KMG-III): the genomes of soil and plant-associated and newly described type strains.</title>
        <authorList>
            <person name="Whitman W."/>
        </authorList>
    </citation>
    <scope>NUCLEOTIDE SEQUENCE [LARGE SCALE GENOMIC DNA]</scope>
    <source>
        <strain evidence="2 3">CECT 3259</strain>
    </source>
</reference>
<evidence type="ECO:0000313" key="2">
    <source>
        <dbReference type="EMBL" id="MBB5120290.1"/>
    </source>
</evidence>
<dbReference type="AlphaFoldDB" id="A0A7W8F3X1"/>
<proteinExistence type="predicted"/>
<keyword evidence="1" id="KW-0812">Transmembrane</keyword>
<gene>
    <name evidence="2" type="ORF">FHS36_003732</name>
</gene>
<protein>
    <submittedName>
        <fullName evidence="2">Uncharacterized protein</fullName>
    </submittedName>
</protein>
<evidence type="ECO:0000313" key="3">
    <source>
        <dbReference type="Proteomes" id="UP000528608"/>
    </source>
</evidence>
<sequence>MFTALPRAPAITVFYLNRSVRRLPAAVALSCPHAQPAGPVLPPLLSNLRGASPMADLAFLGLIALSFALLHLVVKGVEKL</sequence>
<evidence type="ECO:0000256" key="1">
    <source>
        <dbReference type="SAM" id="Phobius"/>
    </source>
</evidence>
<dbReference type="Proteomes" id="UP000528608">
    <property type="component" value="Unassembled WGS sequence"/>
</dbReference>
<accession>A0A7W8F3X1</accession>
<comment type="caution">
    <text evidence="2">The sequence shown here is derived from an EMBL/GenBank/DDBJ whole genome shotgun (WGS) entry which is preliminary data.</text>
</comment>
<name>A0A7W8F3X1_STREU</name>